<evidence type="ECO:0000313" key="2">
    <source>
        <dbReference type="EMBL" id="CAA7602073.1"/>
    </source>
</evidence>
<organism evidence="2">
    <name type="scientific">Acididesulfobacillus acetoxydans</name>
    <dbReference type="NCBI Taxonomy" id="1561005"/>
    <lineage>
        <taxon>Bacteria</taxon>
        <taxon>Bacillati</taxon>
        <taxon>Bacillota</taxon>
        <taxon>Clostridia</taxon>
        <taxon>Eubacteriales</taxon>
        <taxon>Peptococcaceae</taxon>
        <taxon>Acididesulfobacillus</taxon>
    </lineage>
</organism>
<evidence type="ECO:0000313" key="3">
    <source>
        <dbReference type="EMBL" id="CEJ08084.1"/>
    </source>
</evidence>
<proteinExistence type="predicted"/>
<dbReference type="KEGG" id="aacx:DEACI_2745"/>
<dbReference type="RefSeq" id="WP_240985507.1">
    <property type="nucleotide sequence ID" value="NZ_CDGJ01000078.1"/>
</dbReference>
<feature type="region of interest" description="Disordered" evidence="1">
    <location>
        <begin position="1"/>
        <end position="63"/>
    </location>
</feature>
<reference evidence="3" key="1">
    <citation type="submission" date="2014-11" db="EMBL/GenBank/DDBJ databases">
        <authorList>
            <person name="Hornung B.V."/>
        </authorList>
    </citation>
    <scope>NUCLEOTIDE SEQUENCE</scope>
    <source>
        <strain evidence="3">INE</strain>
    </source>
</reference>
<dbReference type="EMBL" id="LR746496">
    <property type="protein sequence ID" value="CAA7602073.1"/>
    <property type="molecule type" value="Genomic_DNA"/>
</dbReference>
<name>A0A8S0VXN0_9FIRM</name>
<feature type="compositionally biased region" description="Low complexity" evidence="1">
    <location>
        <begin position="37"/>
        <end position="54"/>
    </location>
</feature>
<dbReference type="EMBL" id="CDGJ01000078">
    <property type="protein sequence ID" value="CEJ08084.1"/>
    <property type="molecule type" value="Genomic_DNA"/>
</dbReference>
<sequence>MFFSSLKKQKKCDPKQSPQANPAPVEEIREKTNGEVAPEALAQTASAEAKAAESAPDDSGASASRGILLGKLFHKQEGYAGPESSYENESWAPEPYVGLFRKNRAPAEEQLPSSSAAQ</sequence>
<evidence type="ECO:0000256" key="1">
    <source>
        <dbReference type="SAM" id="MobiDB-lite"/>
    </source>
</evidence>
<dbReference type="AlphaFoldDB" id="A0A8S0VXN0"/>
<accession>A0A8S0VXN0</accession>
<keyword evidence="4" id="KW-1185">Reference proteome</keyword>
<gene>
    <name evidence="3" type="ORF">DEACI_2559</name>
    <name evidence="2" type="ORF">DEACI_2745</name>
</gene>
<dbReference type="Proteomes" id="UP000836597">
    <property type="component" value="Chromosome"/>
</dbReference>
<evidence type="ECO:0000313" key="4">
    <source>
        <dbReference type="Proteomes" id="UP001071230"/>
    </source>
</evidence>
<dbReference type="Proteomes" id="UP001071230">
    <property type="component" value="Unassembled WGS sequence"/>
</dbReference>
<protein>
    <submittedName>
        <fullName evidence="2">Uncharacterized protein</fullName>
    </submittedName>
</protein>
<reference evidence="2" key="2">
    <citation type="submission" date="2020-01" db="EMBL/GenBank/DDBJ databases">
        <authorList>
            <person name="Hornung B."/>
        </authorList>
    </citation>
    <scope>NUCLEOTIDE SEQUENCE</scope>
    <source>
        <strain evidence="2">PacBioINE</strain>
    </source>
</reference>